<proteinExistence type="inferred from homology"/>
<feature type="domain" description="Histone deacetylase" evidence="2">
    <location>
        <begin position="21"/>
        <end position="302"/>
    </location>
</feature>
<evidence type="ECO:0000259" key="2">
    <source>
        <dbReference type="Pfam" id="PF00850"/>
    </source>
</evidence>
<comment type="caution">
    <text evidence="3">The sequence shown here is derived from an EMBL/GenBank/DDBJ whole genome shotgun (WGS) entry which is preliminary data.</text>
</comment>
<gene>
    <name evidence="3" type="ORF">GWK41_07470</name>
</gene>
<comment type="similarity">
    <text evidence="1">Belongs to the histone deacetylase family.</text>
</comment>
<name>A0ABS1GJ26_9AQUI</name>
<dbReference type="CDD" id="cd09992">
    <property type="entry name" value="HDAC_classII"/>
    <property type="match status" value="1"/>
</dbReference>
<dbReference type="InterPro" id="IPR023801">
    <property type="entry name" value="His_deacetylse_dom"/>
</dbReference>
<dbReference type="EMBL" id="JAACYA010000002">
    <property type="protein sequence ID" value="MBK3332905.1"/>
    <property type="molecule type" value="Genomic_DNA"/>
</dbReference>
<dbReference type="InterPro" id="IPR000286">
    <property type="entry name" value="HDACs"/>
</dbReference>
<dbReference type="PANTHER" id="PTHR10625">
    <property type="entry name" value="HISTONE DEACETYLASE HDAC1-RELATED"/>
    <property type="match status" value="1"/>
</dbReference>
<dbReference type="PRINTS" id="PR01270">
    <property type="entry name" value="HDASUPER"/>
</dbReference>
<dbReference type="InterPro" id="IPR023696">
    <property type="entry name" value="Ureohydrolase_dom_sf"/>
</dbReference>
<keyword evidence="4" id="KW-1185">Reference proteome</keyword>
<dbReference type="Pfam" id="PF00850">
    <property type="entry name" value="Hist_deacetyl"/>
    <property type="match status" value="1"/>
</dbReference>
<reference evidence="3 4" key="1">
    <citation type="journal article" date="2021" name="Syst. Appl. Microbiol.">
        <title>Persephonella atlantica sp. nov.: How to adapt to physico-chemical gradients in high temperature hydrothermal habitats.</title>
        <authorList>
            <person name="Francois D.X."/>
            <person name="Godfroy A."/>
            <person name="Mathien C."/>
            <person name="Aube J."/>
            <person name="Cathalot C."/>
            <person name="Lesongeur F."/>
            <person name="L'Haridon S."/>
            <person name="Philippon X."/>
            <person name="Roussel E.G."/>
        </authorList>
    </citation>
    <scope>NUCLEOTIDE SEQUENCE [LARGE SCALE GENOMIC DNA]</scope>
    <source>
        <strain evidence="3 4">MO1340</strain>
    </source>
</reference>
<dbReference type="Proteomes" id="UP000772812">
    <property type="component" value="Unassembled WGS sequence"/>
</dbReference>
<organism evidence="3 4">
    <name type="scientific">Persephonella atlantica</name>
    <dbReference type="NCBI Taxonomy" id="2699429"/>
    <lineage>
        <taxon>Bacteria</taxon>
        <taxon>Pseudomonadati</taxon>
        <taxon>Aquificota</taxon>
        <taxon>Aquificia</taxon>
        <taxon>Aquificales</taxon>
        <taxon>Hydrogenothermaceae</taxon>
        <taxon>Persephonella</taxon>
    </lineage>
</organism>
<sequence length="311" mass="34734">MRKVGYIYDPVYLKHDTGEGHPESPHRLEAINEYVDLIKDKLIYIKPRKATAKEIALIHDTYYPQEIMDLCSAGGTYLDPDTRCSIFSYEAATYAVGAGLEAVDRIERGEVERVFAAVRPPGHHAEHAKAMGFCIFNNIAIAARYAQKKGYEKVFIIDFDAHHGNGTQKAFYDDDTVFYFSTHQYPFYPGTGSREEKGAGRGYGFTYNVPLPAGTGDSVYERIYSEELPPLVEKFSPDIIMVSAGYDLHMDDPLTHLEVTTEGVGKIVESILKTKNVPFLFMLEGGYNIIALGESVKLTIEKMLTVSTTSV</sequence>
<evidence type="ECO:0000256" key="1">
    <source>
        <dbReference type="ARBA" id="ARBA00005947"/>
    </source>
</evidence>
<dbReference type="InterPro" id="IPR037138">
    <property type="entry name" value="His_deacetylse_dom_sf"/>
</dbReference>
<dbReference type="SUPFAM" id="SSF52768">
    <property type="entry name" value="Arginase/deacetylase"/>
    <property type="match status" value="1"/>
</dbReference>
<dbReference type="RefSeq" id="WP_200674308.1">
    <property type="nucleotide sequence ID" value="NZ_JAACYA010000002.1"/>
</dbReference>
<evidence type="ECO:0000313" key="4">
    <source>
        <dbReference type="Proteomes" id="UP000772812"/>
    </source>
</evidence>
<evidence type="ECO:0000313" key="3">
    <source>
        <dbReference type="EMBL" id="MBK3332905.1"/>
    </source>
</evidence>
<accession>A0ABS1GJ26</accession>
<dbReference type="PANTHER" id="PTHR10625:SF10">
    <property type="entry name" value="HISTONE DEACETYLASE HDAC1"/>
    <property type="match status" value="1"/>
</dbReference>
<protein>
    <submittedName>
        <fullName evidence="3">Histone deacetylase</fullName>
    </submittedName>
</protein>
<dbReference type="Gene3D" id="3.40.800.20">
    <property type="entry name" value="Histone deacetylase domain"/>
    <property type="match status" value="1"/>
</dbReference>